<keyword evidence="7" id="KW-1003">Cell membrane</keyword>
<evidence type="ECO:0000256" key="3">
    <source>
        <dbReference type="ARBA" id="ARBA00010199"/>
    </source>
</evidence>
<feature type="transmembrane region" description="Helical" evidence="13">
    <location>
        <begin position="397"/>
        <end position="417"/>
    </location>
</feature>
<dbReference type="PANTHER" id="PTHR43298:SF2">
    <property type="entry name" value="FMN_FAD EXPORTER YEEO-RELATED"/>
    <property type="match status" value="1"/>
</dbReference>
<comment type="caution">
    <text evidence="14">The sequence shown here is derived from an EMBL/GenBank/DDBJ whole genome shotgun (WGS) entry which is preliminary data.</text>
</comment>
<evidence type="ECO:0000313" key="15">
    <source>
        <dbReference type="Proteomes" id="UP000621436"/>
    </source>
</evidence>
<dbReference type="Pfam" id="PF01554">
    <property type="entry name" value="MatE"/>
    <property type="match status" value="2"/>
</dbReference>
<comment type="function">
    <text evidence="1">Multidrug efflux pump.</text>
</comment>
<feature type="transmembrane region" description="Helical" evidence="13">
    <location>
        <begin position="172"/>
        <end position="193"/>
    </location>
</feature>
<protein>
    <recommendedName>
        <fullName evidence="4">Probable multidrug resistance protein NorM</fullName>
    </recommendedName>
    <alternativeName>
        <fullName evidence="12">Multidrug-efflux transporter</fullName>
    </alternativeName>
</protein>
<sequence length="453" mass="49407">MKVAKTNKQEIIDQPILPTLIKLSWPIIIGQGMHLMYQLADTFWVGRLGAEYLAAMSLAFPLLLVVYSVGAGFSIAGVSLVSQYTGAGRPKMASKATGQIFTLAIFLSIIFTAAGIYFSEELFLLIGAEEDVLPLALEYFRIYVSGIPIIFIYFIFSSVLEGIGDTITPMKIKLVTVILNIVLDPFLIFGWFFFPELGIGGAALATVLSRLVAGIIGIYIMFWNKTELKLELWHLKPEPKMIKRIIRIGTPAALGDSAMAIALSLMTALVANFGTITVAAWGIANRVTSAIRMPAFGMGRATSVMVGQYLGAEQPDEAGKVSWMSAGITILFMVGLAIVLLFISPNIMAVFTGDMDVIKVGTEYLQIAGFAYTFLAAQIVLSGALNGAGKSLSQTIFRLLSLWVFQLPISYLLSTTLGFEQSGVWWGILIAKFMGVLVLSVWFRKGTWKTREI</sequence>
<dbReference type="AlphaFoldDB" id="A0A931AWM3"/>
<dbReference type="GO" id="GO:0006811">
    <property type="term" value="P:monoatomic ion transport"/>
    <property type="evidence" value="ECO:0007669"/>
    <property type="project" value="UniProtKB-KW"/>
</dbReference>
<dbReference type="InterPro" id="IPR048279">
    <property type="entry name" value="MdtK-like"/>
</dbReference>
<feature type="transmembrane region" description="Helical" evidence="13">
    <location>
        <begin position="100"/>
        <end position="119"/>
    </location>
</feature>
<evidence type="ECO:0000256" key="9">
    <source>
        <dbReference type="ARBA" id="ARBA00022989"/>
    </source>
</evidence>
<dbReference type="CDD" id="cd13142">
    <property type="entry name" value="MATE_like_12"/>
    <property type="match status" value="1"/>
</dbReference>
<keyword evidence="5" id="KW-0813">Transport</keyword>
<accession>A0A931AWM3</accession>
<organism evidence="14 15">
    <name type="scientific">Halonatronomonas betaini</name>
    <dbReference type="NCBI Taxonomy" id="2778430"/>
    <lineage>
        <taxon>Bacteria</taxon>
        <taxon>Bacillati</taxon>
        <taxon>Bacillota</taxon>
        <taxon>Clostridia</taxon>
        <taxon>Halanaerobiales</taxon>
        <taxon>Halarsenatibacteraceae</taxon>
        <taxon>Halonatronomonas</taxon>
    </lineage>
</organism>
<feature type="transmembrane region" description="Helical" evidence="13">
    <location>
        <begin position="423"/>
        <end position="443"/>
    </location>
</feature>
<dbReference type="RefSeq" id="WP_270454905.1">
    <property type="nucleotide sequence ID" value="NZ_JADPIE010000007.1"/>
</dbReference>
<reference evidence="14" key="1">
    <citation type="submission" date="2020-11" db="EMBL/GenBank/DDBJ databases">
        <title>Halonatronomonas betainensis gen. nov., sp. nov. a novel haloalkaliphilic representative of the family Halanaerobiacae capable of betaine degradation.</title>
        <authorList>
            <person name="Boltyanskaya Y."/>
            <person name="Kevbrin V."/>
            <person name="Detkova E."/>
            <person name="Grouzdev D.S."/>
            <person name="Koziaeva V."/>
            <person name="Zhilina T."/>
        </authorList>
    </citation>
    <scope>NUCLEOTIDE SEQUENCE</scope>
    <source>
        <strain evidence="14">Z-7014</strain>
    </source>
</reference>
<keyword evidence="11 13" id="KW-0472">Membrane</keyword>
<keyword evidence="10" id="KW-0406">Ion transport</keyword>
<evidence type="ECO:0000256" key="4">
    <source>
        <dbReference type="ARBA" id="ARBA00020268"/>
    </source>
</evidence>
<feature type="transmembrane region" description="Helical" evidence="13">
    <location>
        <begin position="199"/>
        <end position="224"/>
    </location>
</feature>
<comment type="subcellular location">
    <subcellularLocation>
        <location evidence="2">Cell membrane</location>
        <topology evidence="2">Multi-pass membrane protein</topology>
    </subcellularLocation>
</comment>
<dbReference type="NCBIfam" id="TIGR00797">
    <property type="entry name" value="matE"/>
    <property type="match status" value="1"/>
</dbReference>
<evidence type="ECO:0000256" key="6">
    <source>
        <dbReference type="ARBA" id="ARBA00022449"/>
    </source>
</evidence>
<dbReference type="GO" id="GO:0015297">
    <property type="term" value="F:antiporter activity"/>
    <property type="evidence" value="ECO:0007669"/>
    <property type="project" value="UniProtKB-KW"/>
</dbReference>
<feature type="transmembrane region" description="Helical" evidence="13">
    <location>
        <begin position="323"/>
        <end position="344"/>
    </location>
</feature>
<dbReference type="InterPro" id="IPR050222">
    <property type="entry name" value="MATE_MdtK"/>
</dbReference>
<gene>
    <name evidence="14" type="ORF">I0Q91_12300</name>
</gene>
<comment type="similarity">
    <text evidence="3">Belongs to the multi antimicrobial extrusion (MATE) (TC 2.A.66.1) family.</text>
</comment>
<dbReference type="GO" id="GO:0042910">
    <property type="term" value="F:xenobiotic transmembrane transporter activity"/>
    <property type="evidence" value="ECO:0007669"/>
    <property type="project" value="InterPro"/>
</dbReference>
<evidence type="ECO:0000256" key="10">
    <source>
        <dbReference type="ARBA" id="ARBA00023065"/>
    </source>
</evidence>
<name>A0A931AWM3_9FIRM</name>
<evidence type="ECO:0000256" key="13">
    <source>
        <dbReference type="SAM" id="Phobius"/>
    </source>
</evidence>
<keyword evidence="6" id="KW-0050">Antiport</keyword>
<dbReference type="PIRSF" id="PIRSF006603">
    <property type="entry name" value="DinF"/>
    <property type="match status" value="1"/>
</dbReference>
<dbReference type="EMBL" id="JADPIE010000007">
    <property type="protein sequence ID" value="MBF8437870.1"/>
    <property type="molecule type" value="Genomic_DNA"/>
</dbReference>
<feature type="transmembrane region" description="Helical" evidence="13">
    <location>
        <begin position="52"/>
        <end position="80"/>
    </location>
</feature>
<evidence type="ECO:0000256" key="11">
    <source>
        <dbReference type="ARBA" id="ARBA00023136"/>
    </source>
</evidence>
<feature type="transmembrane region" description="Helical" evidence="13">
    <location>
        <begin position="139"/>
        <end position="160"/>
    </location>
</feature>
<feature type="transmembrane region" description="Helical" evidence="13">
    <location>
        <begin position="364"/>
        <end position="385"/>
    </location>
</feature>
<dbReference type="PANTHER" id="PTHR43298">
    <property type="entry name" value="MULTIDRUG RESISTANCE PROTEIN NORM-RELATED"/>
    <property type="match status" value="1"/>
</dbReference>
<evidence type="ECO:0000313" key="14">
    <source>
        <dbReference type="EMBL" id="MBF8437870.1"/>
    </source>
</evidence>
<evidence type="ECO:0000256" key="1">
    <source>
        <dbReference type="ARBA" id="ARBA00003408"/>
    </source>
</evidence>
<dbReference type="Proteomes" id="UP000621436">
    <property type="component" value="Unassembled WGS sequence"/>
</dbReference>
<proteinExistence type="inferred from homology"/>
<evidence type="ECO:0000256" key="7">
    <source>
        <dbReference type="ARBA" id="ARBA00022475"/>
    </source>
</evidence>
<keyword evidence="8 13" id="KW-0812">Transmembrane</keyword>
<evidence type="ECO:0000256" key="5">
    <source>
        <dbReference type="ARBA" id="ARBA00022448"/>
    </source>
</evidence>
<dbReference type="InterPro" id="IPR002528">
    <property type="entry name" value="MATE_fam"/>
</dbReference>
<evidence type="ECO:0000256" key="8">
    <source>
        <dbReference type="ARBA" id="ARBA00022692"/>
    </source>
</evidence>
<evidence type="ECO:0000256" key="12">
    <source>
        <dbReference type="ARBA" id="ARBA00031636"/>
    </source>
</evidence>
<keyword evidence="15" id="KW-1185">Reference proteome</keyword>
<evidence type="ECO:0000256" key="2">
    <source>
        <dbReference type="ARBA" id="ARBA00004651"/>
    </source>
</evidence>
<dbReference type="GO" id="GO:0005886">
    <property type="term" value="C:plasma membrane"/>
    <property type="evidence" value="ECO:0007669"/>
    <property type="project" value="UniProtKB-SubCell"/>
</dbReference>
<keyword evidence="9 13" id="KW-1133">Transmembrane helix</keyword>